<evidence type="ECO:0000313" key="2">
    <source>
        <dbReference type="EMBL" id="AKZ57003.1"/>
    </source>
</evidence>
<dbReference type="Proteomes" id="UP000061018">
    <property type="component" value="Chromosome"/>
</dbReference>
<dbReference type="EMBL" id="CP012382">
    <property type="protein sequence ID" value="AKZ57003.1"/>
    <property type="molecule type" value="Genomic_DNA"/>
</dbReference>
<evidence type="ECO:0000256" key="1">
    <source>
        <dbReference type="SAM" id="MobiDB-lite"/>
    </source>
</evidence>
<name>A0A0K2AVJ1_STRA7</name>
<feature type="compositionally biased region" description="Basic and acidic residues" evidence="1">
    <location>
        <begin position="24"/>
        <end position="41"/>
    </location>
</feature>
<organism evidence="2 3">
    <name type="scientific">Streptomyces ambofaciens (strain ATCC 23877 / 3486 / DSM 40053 / JCM 4204 / NBRC 12836 / NRRL B-2516)</name>
    <dbReference type="NCBI Taxonomy" id="278992"/>
    <lineage>
        <taxon>Bacteria</taxon>
        <taxon>Bacillati</taxon>
        <taxon>Actinomycetota</taxon>
        <taxon>Actinomycetes</taxon>
        <taxon>Kitasatosporales</taxon>
        <taxon>Streptomycetaceae</taxon>
        <taxon>Streptomyces</taxon>
    </lineage>
</organism>
<accession>A0A0K2AVJ1</accession>
<evidence type="ECO:0000313" key="3">
    <source>
        <dbReference type="Proteomes" id="UP000061018"/>
    </source>
</evidence>
<dbReference type="AlphaFoldDB" id="A0A0K2AVJ1"/>
<dbReference type="KEGG" id="samb:SAM23877_3958"/>
<feature type="region of interest" description="Disordered" evidence="1">
    <location>
        <begin position="13"/>
        <end position="55"/>
    </location>
</feature>
<proteinExistence type="predicted"/>
<gene>
    <name evidence="2" type="ORF">SAM23877_3958</name>
</gene>
<sequence>MNATRFVLVALRTGEAGQRTHGHNGGEGDNKHRAKHSDTHSRLRPHLMVPHSPVG</sequence>
<reference evidence="3" key="1">
    <citation type="journal article" date="2015" name="J. Biotechnol.">
        <title>Complete genome sequence of Streptomyces ambofaciens ATCC 23877, the spiramycin producer.</title>
        <authorList>
            <person name="Thibessard A."/>
            <person name="Haas D."/>
            <person name="Gerbaud C."/>
            <person name="Aigle B."/>
            <person name="Lautru S."/>
            <person name="Pernodet J.L."/>
            <person name="Leblond P."/>
        </authorList>
    </citation>
    <scope>NUCLEOTIDE SEQUENCE [LARGE SCALE GENOMIC DNA]</scope>
    <source>
        <strain evidence="3">ATCC 23877 / 3486 / DSM 40053 / JCM 4204 / NBRC 12836 / NRRL B-2516</strain>
    </source>
</reference>
<protein>
    <submittedName>
        <fullName evidence="2">Uncharacterized protein</fullName>
    </submittedName>
</protein>